<feature type="transmembrane region" description="Helical" evidence="1">
    <location>
        <begin position="12"/>
        <end position="30"/>
    </location>
</feature>
<organism evidence="2 3">
    <name type="scientific">Spongiibacter nanhainus</name>
    <dbReference type="NCBI Taxonomy" id="2794344"/>
    <lineage>
        <taxon>Bacteria</taxon>
        <taxon>Pseudomonadati</taxon>
        <taxon>Pseudomonadota</taxon>
        <taxon>Gammaproteobacteria</taxon>
        <taxon>Cellvibrionales</taxon>
        <taxon>Spongiibacteraceae</taxon>
        <taxon>Spongiibacter</taxon>
    </lineage>
</organism>
<keyword evidence="1" id="KW-0472">Membrane</keyword>
<evidence type="ECO:0000256" key="1">
    <source>
        <dbReference type="SAM" id="Phobius"/>
    </source>
</evidence>
<dbReference type="KEGG" id="snan:I6N98_02000"/>
<dbReference type="AlphaFoldDB" id="A0A7T4R1F6"/>
<accession>A0A7T4R1F6</accession>
<gene>
    <name evidence="2" type="ORF">I6N98_02000</name>
</gene>
<dbReference type="EMBL" id="CP066167">
    <property type="protein sequence ID" value="QQD18670.1"/>
    <property type="molecule type" value="Genomic_DNA"/>
</dbReference>
<proteinExistence type="predicted"/>
<evidence type="ECO:0008006" key="4">
    <source>
        <dbReference type="Google" id="ProtNLM"/>
    </source>
</evidence>
<feature type="transmembrane region" description="Helical" evidence="1">
    <location>
        <begin position="265"/>
        <end position="291"/>
    </location>
</feature>
<name>A0A7T4R1F6_9GAMM</name>
<dbReference type="Proteomes" id="UP000596063">
    <property type="component" value="Chromosome"/>
</dbReference>
<reference evidence="2 3" key="1">
    <citation type="submission" date="2020-12" db="EMBL/GenBank/DDBJ databases">
        <authorList>
            <person name="Shan Y."/>
        </authorList>
    </citation>
    <scope>NUCLEOTIDE SEQUENCE [LARGE SCALE GENOMIC DNA]</scope>
    <source>
        <strain evidence="3">csc3.9</strain>
    </source>
</reference>
<feature type="transmembrane region" description="Helical" evidence="1">
    <location>
        <begin position="83"/>
        <end position="102"/>
    </location>
</feature>
<keyword evidence="1" id="KW-0812">Transmembrane</keyword>
<feature type="transmembrane region" description="Helical" evidence="1">
    <location>
        <begin position="42"/>
        <end position="63"/>
    </location>
</feature>
<protein>
    <recommendedName>
        <fullName evidence="4">Ferric reductase like protein</fullName>
    </recommendedName>
</protein>
<dbReference type="RefSeq" id="WP_198570161.1">
    <property type="nucleotide sequence ID" value="NZ_CP066167.1"/>
</dbReference>
<keyword evidence="1" id="KW-1133">Transmembrane helix</keyword>
<evidence type="ECO:0000313" key="2">
    <source>
        <dbReference type="EMBL" id="QQD18670.1"/>
    </source>
</evidence>
<feature type="transmembrane region" description="Helical" evidence="1">
    <location>
        <begin position="108"/>
        <end position="128"/>
    </location>
</feature>
<evidence type="ECO:0000313" key="3">
    <source>
        <dbReference type="Proteomes" id="UP000596063"/>
    </source>
</evidence>
<sequence>MYSNVLNYRGKRYLWLALGLLLVSVLLYLSQRPTLPPNGGSWQGYVLGSIALTMILWLSWLGIRKRRYQSNLGSLQGWTSAHIYLGIVVPLIATLHGAFQFGVNVHTLAWALMCLVVLSGFYGLYAYLRHPRAMVENRANQSFDERLADLAAADEKALALGAQCDPGVDAVITSCIERSALGGGFWDQLLQRDRSTVLLPTDRGERMSDNRNQDAVANYIADSLTRSSKAGEAQRLQQLLAIVVRRRELLCRLRREISLQLRLKLWLSIHIPATVALLAALLVHIFTVFFYW</sequence>
<keyword evidence="3" id="KW-1185">Reference proteome</keyword>